<evidence type="ECO:0000313" key="10">
    <source>
        <dbReference type="EMBL" id="PRY41462.1"/>
    </source>
</evidence>
<dbReference type="InterPro" id="IPR050482">
    <property type="entry name" value="Sensor_HK_TwoCompSys"/>
</dbReference>
<dbReference type="Gene3D" id="3.30.565.10">
    <property type="entry name" value="Histidine kinase-like ATPase, C-terminal domain"/>
    <property type="match status" value="1"/>
</dbReference>
<keyword evidence="7" id="KW-0067">ATP-binding</keyword>
<dbReference type="GO" id="GO:0016020">
    <property type="term" value="C:membrane"/>
    <property type="evidence" value="ECO:0007669"/>
    <property type="project" value="InterPro"/>
</dbReference>
<dbReference type="SMART" id="SM00387">
    <property type="entry name" value="HATPase_c"/>
    <property type="match status" value="1"/>
</dbReference>
<dbReference type="CDD" id="cd16917">
    <property type="entry name" value="HATPase_UhpB-NarQ-NarX-like"/>
    <property type="match status" value="1"/>
</dbReference>
<dbReference type="AlphaFoldDB" id="A0A2T0T752"/>
<keyword evidence="4" id="KW-0808">Transferase</keyword>
<organism evidence="10 11">
    <name type="scientific">Umezawaea tangerina</name>
    <dbReference type="NCBI Taxonomy" id="84725"/>
    <lineage>
        <taxon>Bacteria</taxon>
        <taxon>Bacillati</taxon>
        <taxon>Actinomycetota</taxon>
        <taxon>Actinomycetes</taxon>
        <taxon>Pseudonocardiales</taxon>
        <taxon>Pseudonocardiaceae</taxon>
        <taxon>Umezawaea</taxon>
    </lineage>
</organism>
<name>A0A2T0T752_9PSEU</name>
<comment type="catalytic activity">
    <reaction evidence="1">
        <text>ATP + protein L-histidine = ADP + protein N-phospho-L-histidine.</text>
        <dbReference type="EC" id="2.7.13.3"/>
    </reaction>
</comment>
<evidence type="ECO:0000313" key="11">
    <source>
        <dbReference type="Proteomes" id="UP000239494"/>
    </source>
</evidence>
<evidence type="ECO:0000259" key="9">
    <source>
        <dbReference type="SMART" id="SM00387"/>
    </source>
</evidence>
<feature type="domain" description="Histidine kinase/HSP90-like ATPase" evidence="9">
    <location>
        <begin position="149"/>
        <end position="244"/>
    </location>
</feature>
<dbReference type="Proteomes" id="UP000239494">
    <property type="component" value="Unassembled WGS sequence"/>
</dbReference>
<gene>
    <name evidence="10" type="ORF">CLV43_105220</name>
</gene>
<keyword evidence="8" id="KW-0902">Two-component regulatory system</keyword>
<evidence type="ECO:0000256" key="8">
    <source>
        <dbReference type="ARBA" id="ARBA00023012"/>
    </source>
</evidence>
<keyword evidence="3" id="KW-0597">Phosphoprotein</keyword>
<dbReference type="SUPFAM" id="SSF55874">
    <property type="entry name" value="ATPase domain of HSP90 chaperone/DNA topoisomerase II/histidine kinase"/>
    <property type="match status" value="1"/>
</dbReference>
<dbReference type="Pfam" id="PF07730">
    <property type="entry name" value="HisKA_3"/>
    <property type="match status" value="1"/>
</dbReference>
<dbReference type="GO" id="GO:0000155">
    <property type="term" value="F:phosphorelay sensor kinase activity"/>
    <property type="evidence" value="ECO:0007669"/>
    <property type="project" value="InterPro"/>
</dbReference>
<dbReference type="GO" id="GO:0046983">
    <property type="term" value="F:protein dimerization activity"/>
    <property type="evidence" value="ECO:0007669"/>
    <property type="project" value="InterPro"/>
</dbReference>
<protein>
    <recommendedName>
        <fullName evidence="2">histidine kinase</fullName>
        <ecNumber evidence="2">2.7.13.3</ecNumber>
    </recommendedName>
</protein>
<dbReference type="InterPro" id="IPR003594">
    <property type="entry name" value="HATPase_dom"/>
</dbReference>
<keyword evidence="6 10" id="KW-0418">Kinase</keyword>
<dbReference type="GO" id="GO:0005524">
    <property type="term" value="F:ATP binding"/>
    <property type="evidence" value="ECO:0007669"/>
    <property type="project" value="UniProtKB-KW"/>
</dbReference>
<keyword evidence="11" id="KW-1185">Reference proteome</keyword>
<evidence type="ECO:0000256" key="4">
    <source>
        <dbReference type="ARBA" id="ARBA00022679"/>
    </source>
</evidence>
<dbReference type="PANTHER" id="PTHR24421">
    <property type="entry name" value="NITRATE/NITRITE SENSOR PROTEIN NARX-RELATED"/>
    <property type="match status" value="1"/>
</dbReference>
<dbReference type="Pfam" id="PF02518">
    <property type="entry name" value="HATPase_c"/>
    <property type="match status" value="1"/>
</dbReference>
<dbReference type="InterPro" id="IPR036890">
    <property type="entry name" value="HATPase_C_sf"/>
</dbReference>
<dbReference type="Gene3D" id="1.20.5.1930">
    <property type="match status" value="1"/>
</dbReference>
<dbReference type="EC" id="2.7.13.3" evidence="2"/>
<evidence type="ECO:0000256" key="6">
    <source>
        <dbReference type="ARBA" id="ARBA00022777"/>
    </source>
</evidence>
<dbReference type="InterPro" id="IPR011712">
    <property type="entry name" value="Sig_transdc_His_kin_sub3_dim/P"/>
</dbReference>
<reference evidence="10 11" key="1">
    <citation type="submission" date="2018-03" db="EMBL/GenBank/DDBJ databases">
        <title>Genomic Encyclopedia of Archaeal and Bacterial Type Strains, Phase II (KMG-II): from individual species to whole genera.</title>
        <authorList>
            <person name="Goeker M."/>
        </authorList>
    </citation>
    <scope>NUCLEOTIDE SEQUENCE [LARGE SCALE GENOMIC DNA]</scope>
    <source>
        <strain evidence="10 11">DSM 44720</strain>
    </source>
</reference>
<evidence type="ECO:0000256" key="1">
    <source>
        <dbReference type="ARBA" id="ARBA00000085"/>
    </source>
</evidence>
<evidence type="ECO:0000256" key="2">
    <source>
        <dbReference type="ARBA" id="ARBA00012438"/>
    </source>
</evidence>
<dbReference type="PANTHER" id="PTHR24421:SF10">
    <property type="entry name" value="NITRATE_NITRITE SENSOR PROTEIN NARQ"/>
    <property type="match status" value="1"/>
</dbReference>
<accession>A0A2T0T752</accession>
<keyword evidence="5" id="KW-0547">Nucleotide-binding</keyword>
<evidence type="ECO:0000256" key="7">
    <source>
        <dbReference type="ARBA" id="ARBA00022840"/>
    </source>
</evidence>
<proteinExistence type="predicted"/>
<dbReference type="EMBL" id="PVTF01000005">
    <property type="protein sequence ID" value="PRY41462.1"/>
    <property type="molecule type" value="Genomic_DNA"/>
</dbReference>
<evidence type="ECO:0000256" key="3">
    <source>
        <dbReference type="ARBA" id="ARBA00022553"/>
    </source>
</evidence>
<evidence type="ECO:0000256" key="5">
    <source>
        <dbReference type="ARBA" id="ARBA00022741"/>
    </source>
</evidence>
<sequence length="245" mass="26282">MVTELRDGTRQLLVRLRALSNELAVLTGQARDLVVSRTGAGVLARERERLHRDMHDDLGPTLAGIRLRLDTASARLTDDPVARQLVLDAAAETARTMDEIRRTIDGLPPPDLAREGLSTALRMLAARTSHTSTAVAVTVPDHPPALSEATELAAYRIAAEALINVLRHADARHVDVGLFLRDDHVVLEVADDGAGPPPAGWWGDGTGLFSMRRRAEELGGSCVVVLRMDGTAGTLVRAVLPRGPA</sequence>
<comment type="caution">
    <text evidence="10">The sequence shown here is derived from an EMBL/GenBank/DDBJ whole genome shotgun (WGS) entry which is preliminary data.</text>
</comment>